<reference evidence="2" key="2">
    <citation type="submission" date="2015-03" db="UniProtKB">
        <authorList>
            <consortium name="EnsemblPlants"/>
        </authorList>
    </citation>
    <scope>IDENTIFICATION</scope>
</reference>
<organism evidence="2 3">
    <name type="scientific">Brassica oleracea var. oleracea</name>
    <dbReference type="NCBI Taxonomy" id="109376"/>
    <lineage>
        <taxon>Eukaryota</taxon>
        <taxon>Viridiplantae</taxon>
        <taxon>Streptophyta</taxon>
        <taxon>Embryophyta</taxon>
        <taxon>Tracheophyta</taxon>
        <taxon>Spermatophyta</taxon>
        <taxon>Magnoliopsida</taxon>
        <taxon>eudicotyledons</taxon>
        <taxon>Gunneridae</taxon>
        <taxon>Pentapetalae</taxon>
        <taxon>rosids</taxon>
        <taxon>malvids</taxon>
        <taxon>Brassicales</taxon>
        <taxon>Brassicaceae</taxon>
        <taxon>Brassiceae</taxon>
        <taxon>Brassica</taxon>
    </lineage>
</organism>
<dbReference type="HOGENOM" id="CLU_1429897_0_0_1"/>
<evidence type="ECO:0000313" key="2">
    <source>
        <dbReference type="EnsemblPlants" id="Bo8g066390.1"/>
    </source>
</evidence>
<feature type="region of interest" description="Disordered" evidence="1">
    <location>
        <begin position="118"/>
        <end position="176"/>
    </location>
</feature>
<sequence>MFHSLALQMDLEITSSGVKCLPSNIRAPTRSSQLIGSTCSLRGKEFHTCTMKSQCKNRLVSELCYAPVSLTTYDGSKKPFSTIRRGDTPATQQFVNDLQAQVVALVNAVAALSTQNTTPAIDHGRNTCASNVPDSDEEDDNPFAPLRRQQQRNNRTTNNNSDSDEEEEGESSWKSCFKLDIPEFKGSTVA</sequence>
<evidence type="ECO:0000313" key="3">
    <source>
        <dbReference type="Proteomes" id="UP000032141"/>
    </source>
</evidence>
<accession>A0A0D3DPS5</accession>
<dbReference type="Proteomes" id="UP000032141">
    <property type="component" value="Chromosome C8"/>
</dbReference>
<keyword evidence="3" id="KW-1185">Reference proteome</keyword>
<dbReference type="Gramene" id="Bo8g066390.1">
    <property type="protein sequence ID" value="Bo8g066390.1"/>
    <property type="gene ID" value="Bo8g066390"/>
</dbReference>
<evidence type="ECO:0000256" key="1">
    <source>
        <dbReference type="SAM" id="MobiDB-lite"/>
    </source>
</evidence>
<protein>
    <submittedName>
        <fullName evidence="2">Uncharacterized protein</fullName>
    </submittedName>
</protein>
<dbReference type="EnsemblPlants" id="Bo8g066390.1">
    <property type="protein sequence ID" value="Bo8g066390.1"/>
    <property type="gene ID" value="Bo8g066390"/>
</dbReference>
<reference evidence="2 3" key="1">
    <citation type="journal article" date="2014" name="Genome Biol.">
        <title>Transcriptome and methylome profiling reveals relics of genome dominance in the mesopolyploid Brassica oleracea.</title>
        <authorList>
            <person name="Parkin I.A."/>
            <person name="Koh C."/>
            <person name="Tang H."/>
            <person name="Robinson S.J."/>
            <person name="Kagale S."/>
            <person name="Clarke W.E."/>
            <person name="Town C.D."/>
            <person name="Nixon J."/>
            <person name="Krishnakumar V."/>
            <person name="Bidwell S.L."/>
            <person name="Denoeud F."/>
            <person name="Belcram H."/>
            <person name="Links M.G."/>
            <person name="Just J."/>
            <person name="Clarke C."/>
            <person name="Bender T."/>
            <person name="Huebert T."/>
            <person name="Mason A.S."/>
            <person name="Pires J.C."/>
            <person name="Barker G."/>
            <person name="Moore J."/>
            <person name="Walley P.G."/>
            <person name="Manoli S."/>
            <person name="Batley J."/>
            <person name="Edwards D."/>
            <person name="Nelson M.N."/>
            <person name="Wang X."/>
            <person name="Paterson A.H."/>
            <person name="King G."/>
            <person name="Bancroft I."/>
            <person name="Chalhoub B."/>
            <person name="Sharpe A.G."/>
        </authorList>
    </citation>
    <scope>NUCLEOTIDE SEQUENCE</scope>
    <source>
        <strain evidence="2 3">cv. TO1000</strain>
    </source>
</reference>
<proteinExistence type="predicted"/>
<dbReference type="AlphaFoldDB" id="A0A0D3DPS5"/>
<feature type="compositionally biased region" description="Low complexity" evidence="1">
    <location>
        <begin position="147"/>
        <end position="161"/>
    </location>
</feature>
<name>A0A0D3DPS5_BRAOL</name>